<protein>
    <submittedName>
        <fullName evidence="3">Uncharacterized protein</fullName>
    </submittedName>
</protein>
<reference evidence="3" key="1">
    <citation type="submission" date="2023-02" db="EMBL/GenBank/DDBJ databases">
        <title>Genome of toxic invasive species Heracleum sosnowskyi carries increased number of genes despite the absence of recent whole-genome duplications.</title>
        <authorList>
            <person name="Schelkunov M."/>
            <person name="Shtratnikova V."/>
            <person name="Makarenko M."/>
            <person name="Klepikova A."/>
            <person name="Omelchenko D."/>
            <person name="Novikova G."/>
            <person name="Obukhova E."/>
            <person name="Bogdanov V."/>
            <person name="Penin A."/>
            <person name="Logacheva M."/>
        </authorList>
    </citation>
    <scope>NUCLEOTIDE SEQUENCE</scope>
    <source>
        <strain evidence="3">Hsosn_3</strain>
        <tissue evidence="3">Leaf</tissue>
    </source>
</reference>
<keyword evidence="4" id="KW-1185">Reference proteome</keyword>
<dbReference type="GO" id="GO:0006012">
    <property type="term" value="P:galactose metabolic process"/>
    <property type="evidence" value="ECO:0007669"/>
    <property type="project" value="TreeGrafter"/>
</dbReference>
<dbReference type="Gene3D" id="3.30.230.10">
    <property type="match status" value="1"/>
</dbReference>
<dbReference type="InterPro" id="IPR014721">
    <property type="entry name" value="Ribsml_uS5_D2-typ_fold_subgr"/>
</dbReference>
<reference evidence="3" key="2">
    <citation type="submission" date="2023-05" db="EMBL/GenBank/DDBJ databases">
        <authorList>
            <person name="Schelkunov M.I."/>
        </authorList>
    </citation>
    <scope>NUCLEOTIDE SEQUENCE</scope>
    <source>
        <strain evidence="3">Hsosn_3</strain>
        <tissue evidence="3">Leaf</tissue>
    </source>
</reference>
<accession>A0AAD8J7C6</accession>
<organism evidence="3 4">
    <name type="scientific">Heracleum sosnowskyi</name>
    <dbReference type="NCBI Taxonomy" id="360622"/>
    <lineage>
        <taxon>Eukaryota</taxon>
        <taxon>Viridiplantae</taxon>
        <taxon>Streptophyta</taxon>
        <taxon>Embryophyta</taxon>
        <taxon>Tracheophyta</taxon>
        <taxon>Spermatophyta</taxon>
        <taxon>Magnoliopsida</taxon>
        <taxon>eudicotyledons</taxon>
        <taxon>Gunneridae</taxon>
        <taxon>Pentapetalae</taxon>
        <taxon>asterids</taxon>
        <taxon>campanulids</taxon>
        <taxon>Apiales</taxon>
        <taxon>Apiaceae</taxon>
        <taxon>Apioideae</taxon>
        <taxon>apioid superclade</taxon>
        <taxon>Tordylieae</taxon>
        <taxon>Tordyliinae</taxon>
        <taxon>Heracleum</taxon>
    </lineage>
</organism>
<proteinExistence type="predicted"/>
<dbReference type="Gene3D" id="3.30.70.3170">
    <property type="match status" value="1"/>
</dbReference>
<name>A0AAD8J7C6_9APIA</name>
<dbReference type="AlphaFoldDB" id="A0AAD8J7C6"/>
<comment type="caution">
    <text evidence="3">The sequence shown here is derived from an EMBL/GenBank/DDBJ whole genome shotgun (WGS) entry which is preliminary data.</text>
</comment>
<keyword evidence="2" id="KW-0067">ATP-binding</keyword>
<dbReference type="GO" id="GO:0004335">
    <property type="term" value="F:galactokinase activity"/>
    <property type="evidence" value="ECO:0007669"/>
    <property type="project" value="TreeGrafter"/>
</dbReference>
<dbReference type="Proteomes" id="UP001237642">
    <property type="component" value="Unassembled WGS sequence"/>
</dbReference>
<dbReference type="Gene3D" id="1.20.1440.340">
    <property type="match status" value="1"/>
</dbReference>
<sequence>MDDNMKKIQDNLIEIEAEAEAEAEHLLLARHQMDRSKMNSKYEKFTGQAVPALGASPNAISVMARAGFAELIDFNPIRATDMHLPVGGSFVIAHSLAESQKAVTAATNYNNRIVLAIKLGQKPQEAISEVKTLSDVEELCVAFAESRGSNDPDLAVQELLNEEPYTSGDIENIIGENLHAVFANSPSTLDVLKAARHFKLFQISHLNRPLYM</sequence>
<evidence type="ECO:0000313" key="4">
    <source>
        <dbReference type="Proteomes" id="UP001237642"/>
    </source>
</evidence>
<dbReference type="PANTHER" id="PTHR10457">
    <property type="entry name" value="MEVALONATE KINASE/GALACTOKINASE"/>
    <property type="match status" value="1"/>
</dbReference>
<evidence type="ECO:0000313" key="3">
    <source>
        <dbReference type="EMBL" id="KAK1397135.1"/>
    </source>
</evidence>
<dbReference type="GO" id="GO:0005829">
    <property type="term" value="C:cytosol"/>
    <property type="evidence" value="ECO:0007669"/>
    <property type="project" value="TreeGrafter"/>
</dbReference>
<evidence type="ECO:0000256" key="2">
    <source>
        <dbReference type="ARBA" id="ARBA00022840"/>
    </source>
</evidence>
<dbReference type="GO" id="GO:0005524">
    <property type="term" value="F:ATP binding"/>
    <property type="evidence" value="ECO:0007669"/>
    <property type="project" value="UniProtKB-KW"/>
</dbReference>
<gene>
    <name evidence="3" type="ORF">POM88_006998</name>
</gene>
<evidence type="ECO:0000256" key="1">
    <source>
        <dbReference type="ARBA" id="ARBA00022741"/>
    </source>
</evidence>
<keyword evidence="1" id="KW-0547">Nucleotide-binding</keyword>
<dbReference type="EMBL" id="JAUIZM010000002">
    <property type="protein sequence ID" value="KAK1397135.1"/>
    <property type="molecule type" value="Genomic_DNA"/>
</dbReference>
<dbReference type="PANTHER" id="PTHR10457:SF7">
    <property type="entry name" value="GALACTOKINASE-RELATED"/>
    <property type="match status" value="1"/>
</dbReference>